<dbReference type="Proteomes" id="UP000070133">
    <property type="component" value="Unassembled WGS sequence"/>
</dbReference>
<evidence type="ECO:0000313" key="2">
    <source>
        <dbReference type="Proteomes" id="UP000070133"/>
    </source>
</evidence>
<proteinExistence type="predicted"/>
<evidence type="ECO:0000313" key="1">
    <source>
        <dbReference type="EMBL" id="KXT07616.1"/>
    </source>
</evidence>
<dbReference type="EMBL" id="LFZN01000001">
    <property type="protein sequence ID" value="KXT07616.1"/>
    <property type="molecule type" value="Genomic_DNA"/>
</dbReference>
<name>A0A139HYS6_9PEZI</name>
<sequence>MIRSFAAFITTININNSFEASASKVERRVAQQAASSIIKLSLTQYCSIATSFHPAHVTSICEFKARHGLQLLPWPNDKLTNPIIPTKDWKMPLKFAFWTFNWSLGRRHSWSSYDSDSEMK</sequence>
<gene>
    <name evidence="1" type="ORF">AC578_10143</name>
</gene>
<accession>A0A139HYS6</accession>
<dbReference type="AlphaFoldDB" id="A0A139HYS6"/>
<comment type="caution">
    <text evidence="1">The sequence shown here is derived from an EMBL/GenBank/DDBJ whole genome shotgun (WGS) entry which is preliminary data.</text>
</comment>
<organism evidence="1 2">
    <name type="scientific">Pseudocercospora eumusae</name>
    <dbReference type="NCBI Taxonomy" id="321146"/>
    <lineage>
        <taxon>Eukaryota</taxon>
        <taxon>Fungi</taxon>
        <taxon>Dikarya</taxon>
        <taxon>Ascomycota</taxon>
        <taxon>Pezizomycotina</taxon>
        <taxon>Dothideomycetes</taxon>
        <taxon>Dothideomycetidae</taxon>
        <taxon>Mycosphaerellales</taxon>
        <taxon>Mycosphaerellaceae</taxon>
        <taxon>Pseudocercospora</taxon>
    </lineage>
</organism>
<keyword evidence="2" id="KW-1185">Reference proteome</keyword>
<reference evidence="1 2" key="1">
    <citation type="submission" date="2015-07" db="EMBL/GenBank/DDBJ databases">
        <title>Comparative genomics of the Sigatoka disease complex on banana suggests a link between parallel evolutionary changes in Pseudocercospora fijiensis and Pseudocercospora eumusae and increased virulence on the banana host.</title>
        <authorList>
            <person name="Chang T.-C."/>
            <person name="Salvucci A."/>
            <person name="Crous P.W."/>
            <person name="Stergiopoulos I."/>
        </authorList>
    </citation>
    <scope>NUCLEOTIDE SEQUENCE [LARGE SCALE GENOMIC DNA]</scope>
    <source>
        <strain evidence="1 2">CBS 114824</strain>
    </source>
</reference>
<protein>
    <submittedName>
        <fullName evidence="1">Uncharacterized protein</fullName>
    </submittedName>
</protein>